<dbReference type="InterPro" id="IPR036097">
    <property type="entry name" value="HisK_dim/P_sf"/>
</dbReference>
<dbReference type="Proteomes" id="UP000539175">
    <property type="component" value="Unassembled WGS sequence"/>
</dbReference>
<dbReference type="PROSITE" id="PS50109">
    <property type="entry name" value="HIS_KIN"/>
    <property type="match status" value="1"/>
</dbReference>
<accession>A0A7X0AVE2</accession>
<dbReference type="GO" id="GO:0000155">
    <property type="term" value="F:phosphorelay sensor kinase activity"/>
    <property type="evidence" value="ECO:0007669"/>
    <property type="project" value="InterPro"/>
</dbReference>
<keyword evidence="8 11" id="KW-1133">Transmembrane helix</keyword>
<evidence type="ECO:0000256" key="3">
    <source>
        <dbReference type="ARBA" id="ARBA00012438"/>
    </source>
</evidence>
<keyword evidence="10 11" id="KW-0472">Membrane</keyword>
<dbReference type="InterPro" id="IPR004358">
    <property type="entry name" value="Sig_transdc_His_kin-like_C"/>
</dbReference>
<dbReference type="SUPFAM" id="SSF158472">
    <property type="entry name" value="HAMP domain-like"/>
    <property type="match status" value="1"/>
</dbReference>
<feature type="domain" description="HAMP" evidence="13">
    <location>
        <begin position="186"/>
        <end position="239"/>
    </location>
</feature>
<dbReference type="Pfam" id="PF00512">
    <property type="entry name" value="HisKA"/>
    <property type="match status" value="1"/>
</dbReference>
<dbReference type="AlphaFoldDB" id="A0A7X0AVE2"/>
<evidence type="ECO:0000259" key="13">
    <source>
        <dbReference type="PROSITE" id="PS50885"/>
    </source>
</evidence>
<dbReference type="InterPro" id="IPR036890">
    <property type="entry name" value="HATPase_C_sf"/>
</dbReference>
<dbReference type="GO" id="GO:0005886">
    <property type="term" value="C:plasma membrane"/>
    <property type="evidence" value="ECO:0007669"/>
    <property type="project" value="TreeGrafter"/>
</dbReference>
<dbReference type="EC" id="2.7.13.3" evidence="3"/>
<evidence type="ECO:0000313" key="15">
    <source>
        <dbReference type="Proteomes" id="UP000539175"/>
    </source>
</evidence>
<dbReference type="InterPro" id="IPR003661">
    <property type="entry name" value="HisK_dim/P_dom"/>
</dbReference>
<dbReference type="RefSeq" id="WP_184798706.1">
    <property type="nucleotide sequence ID" value="NZ_JACIIZ010000003.1"/>
</dbReference>
<dbReference type="PROSITE" id="PS50885">
    <property type="entry name" value="HAMP"/>
    <property type="match status" value="1"/>
</dbReference>
<reference evidence="14 15" key="1">
    <citation type="submission" date="2020-08" db="EMBL/GenBank/DDBJ databases">
        <title>Genomic Encyclopedia of Type Strains, Phase IV (KMG-IV): sequencing the most valuable type-strain genomes for metagenomic binning, comparative biology and taxonomic classification.</title>
        <authorList>
            <person name="Goeker M."/>
        </authorList>
    </citation>
    <scope>NUCLEOTIDE SEQUENCE [LARGE SCALE GENOMIC DNA]</scope>
    <source>
        <strain evidence="14 15">DSM 22198</strain>
    </source>
</reference>
<dbReference type="Gene3D" id="3.30.565.10">
    <property type="entry name" value="Histidine kinase-like ATPase, C-terminal domain"/>
    <property type="match status" value="1"/>
</dbReference>
<organism evidence="14 15">
    <name type="scientific">Nitrospirillum iridis</name>
    <dbReference type="NCBI Taxonomy" id="765888"/>
    <lineage>
        <taxon>Bacteria</taxon>
        <taxon>Pseudomonadati</taxon>
        <taxon>Pseudomonadota</taxon>
        <taxon>Alphaproteobacteria</taxon>
        <taxon>Rhodospirillales</taxon>
        <taxon>Azospirillaceae</taxon>
        <taxon>Nitrospirillum</taxon>
    </lineage>
</organism>
<dbReference type="Gene3D" id="1.10.287.130">
    <property type="match status" value="1"/>
</dbReference>
<comment type="subcellular location">
    <subcellularLocation>
        <location evidence="2">Membrane</location>
    </subcellularLocation>
</comment>
<evidence type="ECO:0000256" key="6">
    <source>
        <dbReference type="ARBA" id="ARBA00022692"/>
    </source>
</evidence>
<evidence type="ECO:0000256" key="2">
    <source>
        <dbReference type="ARBA" id="ARBA00004370"/>
    </source>
</evidence>
<keyword evidence="4" id="KW-0597">Phosphoprotein</keyword>
<dbReference type="SUPFAM" id="SSF47384">
    <property type="entry name" value="Homodimeric domain of signal transducing histidine kinase"/>
    <property type="match status" value="1"/>
</dbReference>
<feature type="transmembrane region" description="Helical" evidence="11">
    <location>
        <begin position="21"/>
        <end position="41"/>
    </location>
</feature>
<gene>
    <name evidence="14" type="ORF">FHS74_001335</name>
</gene>
<dbReference type="Pfam" id="PF00672">
    <property type="entry name" value="HAMP"/>
    <property type="match status" value="1"/>
</dbReference>
<evidence type="ECO:0000313" key="14">
    <source>
        <dbReference type="EMBL" id="MBB6250790.1"/>
    </source>
</evidence>
<keyword evidence="5" id="KW-0808">Transferase</keyword>
<evidence type="ECO:0000256" key="11">
    <source>
        <dbReference type="SAM" id="Phobius"/>
    </source>
</evidence>
<name>A0A7X0AVE2_9PROT</name>
<dbReference type="InterPro" id="IPR003594">
    <property type="entry name" value="HATPase_dom"/>
</dbReference>
<evidence type="ECO:0000259" key="12">
    <source>
        <dbReference type="PROSITE" id="PS50109"/>
    </source>
</evidence>
<keyword evidence="15" id="KW-1185">Reference proteome</keyword>
<comment type="catalytic activity">
    <reaction evidence="1">
        <text>ATP + protein L-histidine = ADP + protein N-phospho-L-histidine.</text>
        <dbReference type="EC" id="2.7.13.3"/>
    </reaction>
</comment>
<evidence type="ECO:0000256" key="7">
    <source>
        <dbReference type="ARBA" id="ARBA00022777"/>
    </source>
</evidence>
<evidence type="ECO:0000256" key="8">
    <source>
        <dbReference type="ARBA" id="ARBA00022989"/>
    </source>
</evidence>
<dbReference type="SMART" id="SM00388">
    <property type="entry name" value="HisKA"/>
    <property type="match status" value="1"/>
</dbReference>
<dbReference type="PANTHER" id="PTHR45436:SF8">
    <property type="entry name" value="HISTIDINE KINASE"/>
    <property type="match status" value="1"/>
</dbReference>
<dbReference type="SMART" id="SM00387">
    <property type="entry name" value="HATPase_c"/>
    <property type="match status" value="1"/>
</dbReference>
<dbReference type="SMART" id="SM00304">
    <property type="entry name" value="HAMP"/>
    <property type="match status" value="1"/>
</dbReference>
<dbReference type="PANTHER" id="PTHR45436">
    <property type="entry name" value="SENSOR HISTIDINE KINASE YKOH"/>
    <property type="match status" value="1"/>
</dbReference>
<evidence type="ECO:0000256" key="4">
    <source>
        <dbReference type="ARBA" id="ARBA00022553"/>
    </source>
</evidence>
<keyword evidence="7 14" id="KW-0418">Kinase</keyword>
<dbReference type="CDD" id="cd00082">
    <property type="entry name" value="HisKA"/>
    <property type="match status" value="1"/>
</dbReference>
<dbReference type="PRINTS" id="PR00344">
    <property type="entry name" value="BCTRLSENSOR"/>
</dbReference>
<dbReference type="EMBL" id="JACIIZ010000003">
    <property type="protein sequence ID" value="MBB6250790.1"/>
    <property type="molecule type" value="Genomic_DNA"/>
</dbReference>
<evidence type="ECO:0000256" key="9">
    <source>
        <dbReference type="ARBA" id="ARBA00023012"/>
    </source>
</evidence>
<evidence type="ECO:0000256" key="10">
    <source>
        <dbReference type="ARBA" id="ARBA00023136"/>
    </source>
</evidence>
<feature type="domain" description="Histidine kinase" evidence="12">
    <location>
        <begin position="247"/>
        <end position="458"/>
    </location>
</feature>
<dbReference type="CDD" id="cd06225">
    <property type="entry name" value="HAMP"/>
    <property type="match status" value="1"/>
</dbReference>
<keyword evidence="6 11" id="KW-0812">Transmembrane</keyword>
<keyword evidence="9" id="KW-0902">Two-component regulatory system</keyword>
<dbReference type="InterPro" id="IPR005467">
    <property type="entry name" value="His_kinase_dom"/>
</dbReference>
<evidence type="ECO:0000256" key="1">
    <source>
        <dbReference type="ARBA" id="ARBA00000085"/>
    </source>
</evidence>
<dbReference type="SUPFAM" id="SSF55874">
    <property type="entry name" value="ATPase domain of HSP90 chaperone/DNA topoisomerase II/histidine kinase"/>
    <property type="match status" value="1"/>
</dbReference>
<dbReference type="InterPro" id="IPR050428">
    <property type="entry name" value="TCS_sensor_his_kinase"/>
</dbReference>
<proteinExistence type="predicted"/>
<protein>
    <recommendedName>
        <fullName evidence="3">histidine kinase</fullName>
        <ecNumber evidence="3">2.7.13.3</ecNumber>
    </recommendedName>
</protein>
<dbReference type="Pfam" id="PF02518">
    <property type="entry name" value="HATPase_c"/>
    <property type="match status" value="1"/>
</dbReference>
<comment type="caution">
    <text evidence="14">The sequence shown here is derived from an EMBL/GenBank/DDBJ whole genome shotgun (WGS) entry which is preliminary data.</text>
</comment>
<evidence type="ECO:0000256" key="5">
    <source>
        <dbReference type="ARBA" id="ARBA00022679"/>
    </source>
</evidence>
<dbReference type="InterPro" id="IPR003660">
    <property type="entry name" value="HAMP_dom"/>
</dbReference>
<dbReference type="Gene3D" id="6.10.340.10">
    <property type="match status" value="1"/>
</dbReference>
<sequence length="458" mass="49242">MPRIERFRLADLPRTTAFRMTLLFGVLMITAVVLVLGIVYWRTGVFLTRRLDDTLMRETEEFLHTSPLEQRTHIENLVDSDSRGYWKALLLAPDGRMLAGNLDALPPELQGADGRVHSLPHGAPAALEHPRPARGIARRLADGGVLVLALRTHEVHEVRELILRAMAAGLAGSVGLALAGGLVLSFGTLRRIEAIHRASATIMAGDLSQRLPTRGSGDDFDKLAAIVNAMLAKIEGLITDVKAAGDNIAHDLRTPLTRLRTRLEGALRRGGDVEAHRAAMEDAIADTDQILATFRALLRIAEVEDGRRRAGFAPVEPAALASAASELYEPLAAARDLSFTADIQPTSVVTGDADLLFEALGNLLDNAIKFTPPGGAVSLTLHQGAGQPPEIMVRDTGPGISAEQRQAMFRRFTRGDHARHTPGNGLGLSLVAAVVQLHGFQLDVSEGRPGCVMRITLG</sequence>